<evidence type="ECO:0000313" key="1">
    <source>
        <dbReference type="EMBL" id="KAJ9080876.1"/>
    </source>
</evidence>
<comment type="caution">
    <text evidence="1">The sequence shown here is derived from an EMBL/GenBank/DDBJ whole genome shotgun (WGS) entry which is preliminary data.</text>
</comment>
<accession>A0ACC2U2T0</accession>
<organism evidence="1 2">
    <name type="scientific">Entomophthora muscae</name>
    <dbReference type="NCBI Taxonomy" id="34485"/>
    <lineage>
        <taxon>Eukaryota</taxon>
        <taxon>Fungi</taxon>
        <taxon>Fungi incertae sedis</taxon>
        <taxon>Zoopagomycota</taxon>
        <taxon>Entomophthoromycotina</taxon>
        <taxon>Entomophthoromycetes</taxon>
        <taxon>Entomophthorales</taxon>
        <taxon>Entomophthoraceae</taxon>
        <taxon>Entomophthora</taxon>
    </lineage>
</organism>
<dbReference type="Proteomes" id="UP001165960">
    <property type="component" value="Unassembled WGS sequence"/>
</dbReference>
<dbReference type="EMBL" id="QTSX02001514">
    <property type="protein sequence ID" value="KAJ9080876.1"/>
    <property type="molecule type" value="Genomic_DNA"/>
</dbReference>
<reference evidence="1" key="1">
    <citation type="submission" date="2022-04" db="EMBL/GenBank/DDBJ databases">
        <title>Genome of the entomopathogenic fungus Entomophthora muscae.</title>
        <authorList>
            <person name="Elya C."/>
            <person name="Lovett B.R."/>
            <person name="Lee E."/>
            <person name="Macias A.M."/>
            <person name="Hajek A.E."/>
            <person name="De Bivort B.L."/>
            <person name="Kasson M.T."/>
            <person name="De Fine Licht H.H."/>
            <person name="Stajich J.E."/>
        </authorList>
    </citation>
    <scope>NUCLEOTIDE SEQUENCE</scope>
    <source>
        <strain evidence="1">Berkeley</strain>
    </source>
</reference>
<gene>
    <name evidence="1" type="ORF">DSO57_1020215</name>
</gene>
<evidence type="ECO:0000313" key="2">
    <source>
        <dbReference type="Proteomes" id="UP001165960"/>
    </source>
</evidence>
<name>A0ACC2U2T0_9FUNG</name>
<proteinExistence type="predicted"/>
<sequence length="1075" mass="120316">MKHSSEVWTRRSSVTLLSTKRFLQTLALWIAFTESGSSNMAINSALQPFGFSVNGSQDQSQGYMMSQSLPVHSGVAMASYEMHNSNEPLPPPQSPQVMSTDNMVRAITDNIDAFASPLRNTQLANLFAQPNSPSQSGKVKCLLCPNGAQLVPFSDMAHHFTSEHPTFGKVFTKRRASSENQAIPTLESRRNFVSKYYIPINSGVHKGKKKCSNCEVIYSATTSSSILSRHLSKVHRINPRANMESSSSNTNAEAQRQRMSASTKMVSATPTKERSVIKGPTPSPVWIHFAQVDIVNLDGSKVSVKKCHHCDKAYSVNTSNSGLARHLFSVHCIRLPCFVTVPPEDPDRLKGDENQLKLYSAKCASSPKEITEAEKEDFECDMADDFSLPSAKDSPPQGDPLTSLFTVEAGSDGVSVFKKCRHCGKHFDLSSSKFTLFQHLSSHSNLMQFLQKLEERAPAAEAYSTEAFPKVAKSEERNYHFLQIVLSKFVLSNPEPSSLLQNEYFQEIIRCFDPKIKSPSLDECKLLATSLEGIRNLPVVPGSEANPVWAHFLEQNSNRQCLYCHFVFPSATSTFSLSRHLGTAHANLFPSGFPPPPKASVSDGYINALYSLMAQFLITDLRPASLLEQELFQKFLVLLGFLEPPLSVQSVVDFINDMYRDQLMKIEAQLKSALSRVTVVVDLFDLKSSGSVLVISYSFIDSDWKPRRIVTSVDWNSQPVAELDLEVIASAVLFRYTRCLDMQLPIACLLVNARVRNKEVKDLLEQQLRERNYATPLLRCVSSMIDESLLFALQDHHVSSRLRRSAQANKLSGNIFLGSDWRVLHESLSNSKSLLAETPSARENIAHKEWDELSFFLGRLNQVQRAAHSLYDSRHVTLSEAYVALKGLSDQLFDFADASQPQISRLIESLSEFPSDPSESLMYLTTFLDPRFKLRVFGDRASTVLRLKKLLAAFPIQDDGISHASLSRPTFAAFAVSFFAPRPPFPELRVPQGLDEEFNTYLHLPPIEPQMNPLQWWLAHHLEFPILHRIALEHLAIPASGLILLPEQNKLAAFPPQGFDLFPIIVLWAQNQFSR</sequence>
<protein>
    <submittedName>
        <fullName evidence="1">Uncharacterized protein</fullName>
    </submittedName>
</protein>
<keyword evidence="2" id="KW-1185">Reference proteome</keyword>